<dbReference type="EnsemblPlants" id="MELO3C028127.2.1">
    <property type="protein sequence ID" value="MELO3C028127.2.1"/>
    <property type="gene ID" value="MELO3C028127.2"/>
</dbReference>
<feature type="signal peptide" evidence="2">
    <location>
        <begin position="1"/>
        <end position="22"/>
    </location>
</feature>
<protein>
    <recommendedName>
        <fullName evidence="4">Secreted protein</fullName>
    </recommendedName>
</protein>
<dbReference type="Gramene" id="MELO3C028127.2.1">
    <property type="protein sequence ID" value="MELO3C028127.2.1"/>
    <property type="gene ID" value="MELO3C028127.2"/>
</dbReference>
<evidence type="ECO:0008006" key="4">
    <source>
        <dbReference type="Google" id="ProtNLM"/>
    </source>
</evidence>
<evidence type="ECO:0000256" key="2">
    <source>
        <dbReference type="SAM" id="SignalP"/>
    </source>
</evidence>
<sequence>ARRRRSSPVFFLSSAFVSATISLLLSVSISRNASQCRSPPPSFAGREKALQKPCCPFRPTRPDSKPTRPGSKLTRPETASSRAERA</sequence>
<evidence type="ECO:0000313" key="3">
    <source>
        <dbReference type="EnsemblPlants" id="MELO3C028127.2.1"/>
    </source>
</evidence>
<feature type="compositionally biased region" description="Polar residues" evidence="1">
    <location>
        <begin position="77"/>
        <end position="86"/>
    </location>
</feature>
<evidence type="ECO:0000256" key="1">
    <source>
        <dbReference type="SAM" id="MobiDB-lite"/>
    </source>
</evidence>
<feature type="region of interest" description="Disordered" evidence="1">
    <location>
        <begin position="33"/>
        <end position="86"/>
    </location>
</feature>
<accession>A0A9I9E3I4</accession>
<proteinExistence type="predicted"/>
<reference evidence="3" key="1">
    <citation type="submission" date="2023-03" db="UniProtKB">
        <authorList>
            <consortium name="EnsemblPlants"/>
        </authorList>
    </citation>
    <scope>IDENTIFICATION</scope>
</reference>
<feature type="chain" id="PRO_5039889829" description="Secreted protein" evidence="2">
    <location>
        <begin position="23"/>
        <end position="86"/>
    </location>
</feature>
<keyword evidence="2" id="KW-0732">Signal</keyword>
<name>A0A9I9E3I4_CUCME</name>
<organism evidence="3">
    <name type="scientific">Cucumis melo</name>
    <name type="common">Muskmelon</name>
    <dbReference type="NCBI Taxonomy" id="3656"/>
    <lineage>
        <taxon>Eukaryota</taxon>
        <taxon>Viridiplantae</taxon>
        <taxon>Streptophyta</taxon>
        <taxon>Embryophyta</taxon>
        <taxon>Tracheophyta</taxon>
        <taxon>Spermatophyta</taxon>
        <taxon>Magnoliopsida</taxon>
        <taxon>eudicotyledons</taxon>
        <taxon>Gunneridae</taxon>
        <taxon>Pentapetalae</taxon>
        <taxon>rosids</taxon>
        <taxon>fabids</taxon>
        <taxon>Cucurbitales</taxon>
        <taxon>Cucurbitaceae</taxon>
        <taxon>Benincaseae</taxon>
        <taxon>Cucumis</taxon>
    </lineage>
</organism>
<dbReference type="AlphaFoldDB" id="A0A9I9E3I4"/>